<evidence type="ECO:0000313" key="7">
    <source>
        <dbReference type="Proteomes" id="UP000033101"/>
    </source>
</evidence>
<dbReference type="PANTHER" id="PTHR43776">
    <property type="entry name" value="TRANSPORT ATP-BINDING PROTEIN"/>
    <property type="match status" value="1"/>
</dbReference>
<dbReference type="GO" id="GO:0015833">
    <property type="term" value="P:peptide transport"/>
    <property type="evidence" value="ECO:0007669"/>
    <property type="project" value="InterPro"/>
</dbReference>
<dbReference type="NCBIfam" id="TIGR01727">
    <property type="entry name" value="oligo_HPY"/>
    <property type="match status" value="1"/>
</dbReference>
<gene>
    <name evidence="6" type="ORF">MSHOH_0689</name>
</gene>
<dbReference type="STRING" id="1434110.MSHOH_0689"/>
<dbReference type="GO" id="GO:0055085">
    <property type="term" value="P:transmembrane transport"/>
    <property type="evidence" value="ECO:0007669"/>
    <property type="project" value="UniProtKB-ARBA"/>
</dbReference>
<keyword evidence="3" id="KW-0547">Nucleotide-binding</keyword>
<dbReference type="Proteomes" id="UP000033101">
    <property type="component" value="Chromosome"/>
</dbReference>
<dbReference type="GO" id="GO:0016887">
    <property type="term" value="F:ATP hydrolysis activity"/>
    <property type="evidence" value="ECO:0007669"/>
    <property type="project" value="InterPro"/>
</dbReference>
<evidence type="ECO:0000256" key="4">
    <source>
        <dbReference type="ARBA" id="ARBA00022840"/>
    </source>
</evidence>
<evidence type="ECO:0000256" key="2">
    <source>
        <dbReference type="ARBA" id="ARBA00022448"/>
    </source>
</evidence>
<feature type="domain" description="ABC transporter" evidence="5">
    <location>
        <begin position="2"/>
        <end position="247"/>
    </location>
</feature>
<sequence length="307" mass="34456">MLAVEHLSKTYTSGFFLNKTEVHAVRDVSFSIRSDEIFGLVGESGCGKTTLGKMLVRLLEPTGGRVKIGDLDVTNLKGAELQRYWPNLQMIFQDPRSSLNPRMRIGDSLVEGLLLSGKRDLIEDTVQEIIRSMNIREEILNRYPHEVSGGEIQRIVIARAISLNPALIVADEPTSNLDLSVQAQILTLIKNIQKEHPIPCVLISHDIEIVQWMCDRTAVMLRGRIVEEGPTDDLIQNPLHPYTQELINASLFCGEKIEYHNPEVSQTTDEGCPYKERCSMVKQECRIGEVQLRGGIHKVACRAVSEN</sequence>
<evidence type="ECO:0000259" key="5">
    <source>
        <dbReference type="PROSITE" id="PS50893"/>
    </source>
</evidence>
<keyword evidence="7" id="KW-1185">Reference proteome</keyword>
<dbReference type="Gene3D" id="3.40.50.300">
    <property type="entry name" value="P-loop containing nucleotide triphosphate hydrolases"/>
    <property type="match status" value="1"/>
</dbReference>
<keyword evidence="2" id="KW-0813">Transport</keyword>
<evidence type="ECO:0000256" key="1">
    <source>
        <dbReference type="ARBA" id="ARBA00005417"/>
    </source>
</evidence>
<proteinExistence type="inferred from homology"/>
<dbReference type="PROSITE" id="PS50893">
    <property type="entry name" value="ABC_TRANSPORTER_2"/>
    <property type="match status" value="1"/>
</dbReference>
<dbReference type="HOGENOM" id="CLU_000604_1_23_2"/>
<evidence type="ECO:0000256" key="3">
    <source>
        <dbReference type="ARBA" id="ARBA00022741"/>
    </source>
</evidence>
<dbReference type="InterPro" id="IPR013563">
    <property type="entry name" value="Oligopep_ABC_C"/>
</dbReference>
<name>A0A0E3SBJ9_9EURY</name>
<dbReference type="InterPro" id="IPR003439">
    <property type="entry name" value="ABC_transporter-like_ATP-bd"/>
</dbReference>
<evidence type="ECO:0000313" key="6">
    <source>
        <dbReference type="EMBL" id="AKB77172.1"/>
    </source>
</evidence>
<dbReference type="SMART" id="SM00382">
    <property type="entry name" value="AAA"/>
    <property type="match status" value="1"/>
</dbReference>
<dbReference type="AlphaFoldDB" id="A0A0E3SBJ9"/>
<dbReference type="Pfam" id="PF08352">
    <property type="entry name" value="oligo_HPY"/>
    <property type="match status" value="1"/>
</dbReference>
<dbReference type="PROSITE" id="PS00211">
    <property type="entry name" value="ABC_TRANSPORTER_1"/>
    <property type="match status" value="1"/>
</dbReference>
<dbReference type="EMBL" id="CP009516">
    <property type="protein sequence ID" value="AKB77172.1"/>
    <property type="molecule type" value="Genomic_DNA"/>
</dbReference>
<protein>
    <submittedName>
        <fullName evidence="6">Oligopeptide transport ATP-binding protein OppF</fullName>
    </submittedName>
</protein>
<accession>A0A0E3SBJ9</accession>
<reference evidence="6 7" key="1">
    <citation type="submission" date="2014-07" db="EMBL/GenBank/DDBJ databases">
        <title>Methanogenic archaea and the global carbon cycle.</title>
        <authorList>
            <person name="Henriksen J.R."/>
            <person name="Luke J."/>
            <person name="Reinhart S."/>
            <person name="Benedict M.N."/>
            <person name="Youngblut N.D."/>
            <person name="Metcalf M.E."/>
            <person name="Whitaker R.J."/>
            <person name="Metcalf W.W."/>
        </authorList>
    </citation>
    <scope>NUCLEOTIDE SEQUENCE [LARGE SCALE GENOMIC DNA]</scope>
    <source>
        <strain evidence="6 7">HB-1</strain>
    </source>
</reference>
<dbReference type="Pfam" id="PF00005">
    <property type="entry name" value="ABC_tran"/>
    <property type="match status" value="1"/>
</dbReference>
<dbReference type="PANTHER" id="PTHR43776:SF7">
    <property type="entry name" value="D,D-DIPEPTIDE TRANSPORT ATP-BINDING PROTEIN DDPF-RELATED"/>
    <property type="match status" value="1"/>
</dbReference>
<comment type="similarity">
    <text evidence="1">Belongs to the ABC transporter superfamily.</text>
</comment>
<dbReference type="InterPro" id="IPR003593">
    <property type="entry name" value="AAA+_ATPase"/>
</dbReference>
<dbReference type="InterPro" id="IPR050319">
    <property type="entry name" value="ABC_transp_ATP-bind"/>
</dbReference>
<dbReference type="GO" id="GO:0005524">
    <property type="term" value="F:ATP binding"/>
    <property type="evidence" value="ECO:0007669"/>
    <property type="project" value="UniProtKB-KW"/>
</dbReference>
<dbReference type="InterPro" id="IPR027417">
    <property type="entry name" value="P-loop_NTPase"/>
</dbReference>
<organism evidence="6 7">
    <name type="scientific">Methanosarcina horonobensis HB-1 = JCM 15518</name>
    <dbReference type="NCBI Taxonomy" id="1434110"/>
    <lineage>
        <taxon>Archaea</taxon>
        <taxon>Methanobacteriati</taxon>
        <taxon>Methanobacteriota</taxon>
        <taxon>Stenosarchaea group</taxon>
        <taxon>Methanomicrobia</taxon>
        <taxon>Methanosarcinales</taxon>
        <taxon>Methanosarcinaceae</taxon>
        <taxon>Methanosarcina</taxon>
    </lineage>
</organism>
<dbReference type="SUPFAM" id="SSF52540">
    <property type="entry name" value="P-loop containing nucleoside triphosphate hydrolases"/>
    <property type="match status" value="1"/>
</dbReference>
<dbReference type="CDD" id="cd03257">
    <property type="entry name" value="ABC_NikE_OppD_transporters"/>
    <property type="match status" value="1"/>
</dbReference>
<dbReference type="InterPro" id="IPR017871">
    <property type="entry name" value="ABC_transporter-like_CS"/>
</dbReference>
<dbReference type="PATRIC" id="fig|1434110.4.peg.843"/>
<dbReference type="KEGG" id="mhor:MSHOH_0689"/>
<keyword evidence="4 6" id="KW-0067">ATP-binding</keyword>